<evidence type="ECO:0000313" key="2">
    <source>
        <dbReference type="EMBL" id="OXV05763.1"/>
    </source>
</evidence>
<dbReference type="AlphaFoldDB" id="A0A232LNM7"/>
<dbReference type="OrthoDB" id="4497052at2759"/>
<accession>A0A232LNM7</accession>
<feature type="region of interest" description="Disordered" evidence="1">
    <location>
        <begin position="1"/>
        <end position="20"/>
    </location>
</feature>
<organism evidence="2 3">
    <name type="scientific">Elaphomyces granulatus</name>
    <dbReference type="NCBI Taxonomy" id="519963"/>
    <lineage>
        <taxon>Eukaryota</taxon>
        <taxon>Fungi</taxon>
        <taxon>Dikarya</taxon>
        <taxon>Ascomycota</taxon>
        <taxon>Pezizomycotina</taxon>
        <taxon>Eurotiomycetes</taxon>
        <taxon>Eurotiomycetidae</taxon>
        <taxon>Eurotiales</taxon>
        <taxon>Elaphomycetaceae</taxon>
        <taxon>Elaphomyces</taxon>
    </lineage>
</organism>
<dbReference type="Proteomes" id="UP000243515">
    <property type="component" value="Unassembled WGS sequence"/>
</dbReference>
<evidence type="ECO:0000256" key="1">
    <source>
        <dbReference type="SAM" id="MobiDB-lite"/>
    </source>
</evidence>
<reference evidence="2 3" key="1">
    <citation type="journal article" date="2015" name="Environ. Microbiol.">
        <title>Metagenome sequence of Elaphomyces granulatus from sporocarp tissue reveals Ascomycota ectomycorrhizal fingerprints of genome expansion and a Proteobacteria-rich microbiome.</title>
        <authorList>
            <person name="Quandt C.A."/>
            <person name="Kohler A."/>
            <person name="Hesse C.N."/>
            <person name="Sharpton T.J."/>
            <person name="Martin F."/>
            <person name="Spatafora J.W."/>
        </authorList>
    </citation>
    <scope>NUCLEOTIDE SEQUENCE [LARGE SCALE GENOMIC DNA]</scope>
    <source>
        <strain evidence="2 3">OSC145934</strain>
    </source>
</reference>
<evidence type="ECO:0000313" key="3">
    <source>
        <dbReference type="Proteomes" id="UP000243515"/>
    </source>
</evidence>
<keyword evidence="3" id="KW-1185">Reference proteome</keyword>
<dbReference type="EMBL" id="NPHW01006481">
    <property type="protein sequence ID" value="OXV05763.1"/>
    <property type="molecule type" value="Genomic_DNA"/>
</dbReference>
<protein>
    <submittedName>
        <fullName evidence="2">Uncharacterized protein</fullName>
    </submittedName>
</protein>
<name>A0A232LNM7_9EURO</name>
<proteinExistence type="predicted"/>
<comment type="caution">
    <text evidence="2">The sequence shown here is derived from an EMBL/GenBank/DDBJ whole genome shotgun (WGS) entry which is preliminary data.</text>
</comment>
<gene>
    <name evidence="2" type="ORF">Egran_06468</name>
</gene>
<feature type="compositionally biased region" description="Basic and acidic residues" evidence="1">
    <location>
        <begin position="1"/>
        <end position="10"/>
    </location>
</feature>
<sequence>MNTTKSHESNSKPNGSMGVAADNTTHLYINQEPHALVDDSTEPITKVETSIANMNIDDDYDSSKCEPFPDYYESCRDFDEGGGHMERMYREQEEAYNLAISKAIDEVIRFREVDTNITRLPSFADNLSSDLKDEENPECTEVEEHNIGPDSEALGEEIEIEAPTIIDDLSDLLSNPDLKPRIKERFTAMTNMVIYMNILLFHTPTVPGEFKLLIAKDDAIAAKRLAEEIFNYLAKLEQQVGELVCTAKSVAFILSVLAQDQSVSVFVTFRRMVQVVTSHLKKPRPLERRLLFLFLELYVTYVYNVFQEIGNQQIVIEDELNQEKLGLSRALINVWDILNRVIENYDSYVLAMKDMRGKYFTPTMESLAKSPEIWQDYPRTTKLGQQLQENSQPINAQTPVIDAKV</sequence>